<reference evidence="6" key="1">
    <citation type="submission" date="2012-09" db="EMBL/GenBank/DDBJ databases">
        <authorList>
            <person name="Martin A.A."/>
        </authorList>
    </citation>
    <scope>NUCLEOTIDE SEQUENCE</scope>
</reference>
<keyword evidence="2" id="KW-0812">Transmembrane</keyword>
<dbReference type="InterPro" id="IPR028082">
    <property type="entry name" value="Peripla_BP_I"/>
</dbReference>
<dbReference type="InterPro" id="IPR001828">
    <property type="entry name" value="ANF_lig-bd_rcpt"/>
</dbReference>
<dbReference type="GO" id="GO:0016020">
    <property type="term" value="C:membrane"/>
    <property type="evidence" value="ECO:0007669"/>
    <property type="project" value="UniProtKB-SubCell"/>
</dbReference>
<protein>
    <submittedName>
        <fullName evidence="7">ANF_receptor domain-containing protein</fullName>
    </submittedName>
</protein>
<dbReference type="WBParaSite" id="ACAC_0000887101-mRNA-1">
    <property type="protein sequence ID" value="ACAC_0000887101-mRNA-1"/>
    <property type="gene ID" value="ACAC_0000887101"/>
</dbReference>
<dbReference type="Pfam" id="PF01094">
    <property type="entry name" value="ANF_receptor"/>
    <property type="match status" value="1"/>
</dbReference>
<dbReference type="GO" id="GO:0007165">
    <property type="term" value="P:signal transduction"/>
    <property type="evidence" value="ECO:0007669"/>
    <property type="project" value="TreeGrafter"/>
</dbReference>
<dbReference type="GO" id="GO:0038023">
    <property type="term" value="F:signaling receptor activity"/>
    <property type="evidence" value="ECO:0007669"/>
    <property type="project" value="TreeGrafter"/>
</dbReference>
<sequence length="175" mass="19604">MMFVENEKTVYSYVGYRTSASAVLIAKDRITREGLLPGIDFEFFYAFDECNERKAAGIAIAMNEDLHVDVILGPTCNSGEEPLATFLATLPSAIIAGYYNKPLFTWGLSTSSEFGDVDRFPNVGAASINSLRLDKINAKRFPLILIQILFPKKLRKWTTDHDEKSLLGYAYLAQF</sequence>
<evidence type="ECO:0000313" key="7">
    <source>
        <dbReference type="WBParaSite" id="ACAC_0000887101-mRNA-1"/>
    </source>
</evidence>
<evidence type="ECO:0000259" key="5">
    <source>
        <dbReference type="Pfam" id="PF01094"/>
    </source>
</evidence>
<dbReference type="SUPFAM" id="SSF53822">
    <property type="entry name" value="Periplasmic binding protein-like I"/>
    <property type="match status" value="1"/>
</dbReference>
<feature type="domain" description="Receptor ligand binding region" evidence="5">
    <location>
        <begin position="20"/>
        <end position="123"/>
    </location>
</feature>
<dbReference type="Gene3D" id="3.40.50.2300">
    <property type="match status" value="1"/>
</dbReference>
<proteinExistence type="predicted"/>
<accession>A0A0K0DDP2</accession>
<keyword evidence="3" id="KW-1133">Transmembrane helix</keyword>
<dbReference type="AlphaFoldDB" id="A0A0K0DDP2"/>
<comment type="subcellular location">
    <subcellularLocation>
        <location evidence="1">Membrane</location>
    </subcellularLocation>
</comment>
<name>A0A0K0DDP2_ANGCA</name>
<dbReference type="PANTHER" id="PTHR44755">
    <property type="entry name" value="NATRIURETIC PEPTIDE RECEPTOR 3-RELATED"/>
    <property type="match status" value="1"/>
</dbReference>
<dbReference type="STRING" id="6313.A0A0K0DDP2"/>
<organism evidence="6 7">
    <name type="scientific">Angiostrongylus cantonensis</name>
    <name type="common">Rat lungworm</name>
    <dbReference type="NCBI Taxonomy" id="6313"/>
    <lineage>
        <taxon>Eukaryota</taxon>
        <taxon>Metazoa</taxon>
        <taxon>Ecdysozoa</taxon>
        <taxon>Nematoda</taxon>
        <taxon>Chromadorea</taxon>
        <taxon>Rhabditida</taxon>
        <taxon>Rhabditina</taxon>
        <taxon>Rhabditomorpha</taxon>
        <taxon>Strongyloidea</taxon>
        <taxon>Metastrongylidae</taxon>
        <taxon>Angiostrongylus</taxon>
    </lineage>
</organism>
<evidence type="ECO:0000256" key="4">
    <source>
        <dbReference type="ARBA" id="ARBA00023136"/>
    </source>
</evidence>
<dbReference type="InterPro" id="IPR052612">
    <property type="entry name" value="ANP_Clearance_Receptor"/>
</dbReference>
<reference evidence="7" key="2">
    <citation type="submission" date="2017-02" db="UniProtKB">
        <authorList>
            <consortium name="WormBaseParasite"/>
        </authorList>
    </citation>
    <scope>IDENTIFICATION</scope>
</reference>
<dbReference type="PANTHER" id="PTHR44755:SF8">
    <property type="entry name" value="RECEPTOR LIGAND BINDING REGION DOMAIN-CONTAINING PROTEIN"/>
    <property type="match status" value="1"/>
</dbReference>
<evidence type="ECO:0000256" key="2">
    <source>
        <dbReference type="ARBA" id="ARBA00022692"/>
    </source>
</evidence>
<evidence type="ECO:0000313" key="6">
    <source>
        <dbReference type="Proteomes" id="UP000035642"/>
    </source>
</evidence>
<keyword evidence="6" id="KW-1185">Reference proteome</keyword>
<dbReference type="Proteomes" id="UP000035642">
    <property type="component" value="Unassembled WGS sequence"/>
</dbReference>
<evidence type="ECO:0000256" key="1">
    <source>
        <dbReference type="ARBA" id="ARBA00004370"/>
    </source>
</evidence>
<dbReference type="GO" id="GO:0017046">
    <property type="term" value="F:peptide hormone binding"/>
    <property type="evidence" value="ECO:0007669"/>
    <property type="project" value="TreeGrafter"/>
</dbReference>
<evidence type="ECO:0000256" key="3">
    <source>
        <dbReference type="ARBA" id="ARBA00022989"/>
    </source>
</evidence>
<keyword evidence="4" id="KW-0472">Membrane</keyword>